<protein>
    <recommendedName>
        <fullName evidence="3">Type III secretion system (T3SS) SseB-like protein</fullName>
    </recommendedName>
</protein>
<evidence type="ECO:0000313" key="1">
    <source>
        <dbReference type="EMBL" id="MDQ0894914.1"/>
    </source>
</evidence>
<organism evidence="1 2">
    <name type="scientific">Agromyces ramosus</name>
    <dbReference type="NCBI Taxonomy" id="33879"/>
    <lineage>
        <taxon>Bacteria</taxon>
        <taxon>Bacillati</taxon>
        <taxon>Actinomycetota</taxon>
        <taxon>Actinomycetes</taxon>
        <taxon>Micrococcales</taxon>
        <taxon>Microbacteriaceae</taxon>
        <taxon>Agromyces</taxon>
    </lineage>
</organism>
<sequence length="216" mass="23726">MSDLTAVTRDIVALVEDARVRKSDGMHVTGFLTPDEFWAVVDRGDDEVRRSFAERPVYAVRGWPGRAMISEWSFGGGSGIRSIAFLPAGWNGADYSADEAKPRVDVLVDLTEPRQMVAERIAQGILARSGTPPTLPMPDAPAPDAIIELEVDGIGEPFEMWSDDAGERAAGRIGGVTVVLETVDHPIADIALERVTDLERFIAERRRWIRAQRGED</sequence>
<name>A0ABU0RA05_9MICO</name>
<evidence type="ECO:0008006" key="3">
    <source>
        <dbReference type="Google" id="ProtNLM"/>
    </source>
</evidence>
<dbReference type="Proteomes" id="UP001239083">
    <property type="component" value="Unassembled WGS sequence"/>
</dbReference>
<reference evidence="1 2" key="1">
    <citation type="submission" date="2023-07" db="EMBL/GenBank/DDBJ databases">
        <title>Comparative genomics of wheat-associated soil bacteria to identify genetic determinants of phenazine resistance.</title>
        <authorList>
            <person name="Mouncey N."/>
        </authorList>
    </citation>
    <scope>NUCLEOTIDE SEQUENCE [LARGE SCALE GENOMIC DNA]</scope>
    <source>
        <strain evidence="1 2">V3I3</strain>
    </source>
</reference>
<dbReference type="RefSeq" id="WP_307042546.1">
    <property type="nucleotide sequence ID" value="NZ_JAUSYY010000001.1"/>
</dbReference>
<proteinExistence type="predicted"/>
<comment type="caution">
    <text evidence="1">The sequence shown here is derived from an EMBL/GenBank/DDBJ whole genome shotgun (WGS) entry which is preliminary data.</text>
</comment>
<dbReference type="EMBL" id="JAUSYY010000001">
    <property type="protein sequence ID" value="MDQ0894914.1"/>
    <property type="molecule type" value="Genomic_DNA"/>
</dbReference>
<gene>
    <name evidence="1" type="ORF">QFZ26_002469</name>
</gene>
<evidence type="ECO:0000313" key="2">
    <source>
        <dbReference type="Proteomes" id="UP001239083"/>
    </source>
</evidence>
<accession>A0ABU0RA05</accession>
<keyword evidence="2" id="KW-1185">Reference proteome</keyword>